<keyword evidence="4" id="KW-1185">Reference proteome</keyword>
<dbReference type="PANTHER" id="PTHR11697">
    <property type="entry name" value="GENERAL TRANSCRIPTION FACTOR 2-RELATED ZINC FINGER PROTEIN"/>
    <property type="match status" value="1"/>
</dbReference>
<evidence type="ECO:0000259" key="2">
    <source>
        <dbReference type="Pfam" id="PF14291"/>
    </source>
</evidence>
<dbReference type="InterPro" id="IPR055298">
    <property type="entry name" value="AtLOH3-like"/>
</dbReference>
<dbReference type="PANTHER" id="PTHR11697:SF230">
    <property type="entry name" value="ZINC FINGER, MYM DOMAIN CONTAINING 1"/>
    <property type="match status" value="1"/>
</dbReference>
<evidence type="ECO:0008006" key="5">
    <source>
        <dbReference type="Google" id="ProtNLM"/>
    </source>
</evidence>
<evidence type="ECO:0000313" key="4">
    <source>
        <dbReference type="Proteomes" id="UP000027120"/>
    </source>
</evidence>
<sequence length="342" mass="39775">ILYNRLRLQTSIEASKWLAKQACGFRGHDESIKFYNPRNFIEMIKYSARMNKDIAEVVLENALELLNIIGNRVRQKIREEIRDPKFCILVDEAQDEYKKEQMTIILRYVDCDGFVGEQFFEVVNVKETSASTLKKEIYNVLTRYNLLFLSQRHSELKSIRDAEIIDLIVSRELETGTGANQICSLQRPGTTRWSSHFTSVSRLLSMFGAIHKYLEKMICNGSNNDIRREAQGVYDAMSTFKFVFILHLMNKCISSLSELCRKLVETRKSQIYFLINRLIRLVLTLHVSVATTERAFSAMKLIKTPLQNKMENEFLSDYMIIHIESEFVDTINSNSIIDEFNS</sequence>
<evidence type="ECO:0000259" key="1">
    <source>
        <dbReference type="Pfam" id="PF05699"/>
    </source>
</evidence>
<dbReference type="STRING" id="2711.A0A067EYH9"/>
<dbReference type="GO" id="GO:0046983">
    <property type="term" value="F:protein dimerization activity"/>
    <property type="evidence" value="ECO:0007669"/>
    <property type="project" value="InterPro"/>
</dbReference>
<dbReference type="SMR" id="A0A067EYH9"/>
<organism evidence="3 4">
    <name type="scientific">Citrus sinensis</name>
    <name type="common">Sweet orange</name>
    <name type="synonym">Citrus aurantium var. sinensis</name>
    <dbReference type="NCBI Taxonomy" id="2711"/>
    <lineage>
        <taxon>Eukaryota</taxon>
        <taxon>Viridiplantae</taxon>
        <taxon>Streptophyta</taxon>
        <taxon>Embryophyta</taxon>
        <taxon>Tracheophyta</taxon>
        <taxon>Spermatophyta</taxon>
        <taxon>Magnoliopsida</taxon>
        <taxon>eudicotyledons</taxon>
        <taxon>Gunneridae</taxon>
        <taxon>Pentapetalae</taxon>
        <taxon>rosids</taxon>
        <taxon>malvids</taxon>
        <taxon>Sapindales</taxon>
        <taxon>Rutaceae</taxon>
        <taxon>Aurantioideae</taxon>
        <taxon>Citrus</taxon>
    </lineage>
</organism>
<protein>
    <recommendedName>
        <fullName evidence="5">DUF4371 domain-containing protein</fullName>
    </recommendedName>
</protein>
<name>A0A067EYH9_CITSI</name>
<dbReference type="Proteomes" id="UP000027120">
    <property type="component" value="Unassembled WGS sequence"/>
</dbReference>
<reference evidence="3 4" key="1">
    <citation type="submission" date="2014-04" db="EMBL/GenBank/DDBJ databases">
        <authorList>
            <consortium name="International Citrus Genome Consortium"/>
            <person name="Gmitter F."/>
            <person name="Chen C."/>
            <person name="Farmerie W."/>
            <person name="Harkins T."/>
            <person name="Desany B."/>
            <person name="Mohiuddin M."/>
            <person name="Kodira C."/>
            <person name="Borodovsky M."/>
            <person name="Lomsadze A."/>
            <person name="Burns P."/>
            <person name="Jenkins J."/>
            <person name="Prochnik S."/>
            <person name="Shu S."/>
            <person name="Chapman J."/>
            <person name="Pitluck S."/>
            <person name="Schmutz J."/>
            <person name="Rokhsar D."/>
        </authorList>
    </citation>
    <scope>NUCLEOTIDE SEQUENCE</scope>
</reference>
<feature type="domain" description="HAT C-terminal dimerisation" evidence="1">
    <location>
        <begin position="267"/>
        <end position="325"/>
    </location>
</feature>
<dbReference type="EMBL" id="KK784934">
    <property type="protein sequence ID" value="KDO60153.1"/>
    <property type="molecule type" value="Genomic_DNA"/>
</dbReference>
<dbReference type="InterPro" id="IPR025398">
    <property type="entry name" value="DUF4371"/>
</dbReference>
<accession>A0A067EYH9</accession>
<dbReference type="InterPro" id="IPR008906">
    <property type="entry name" value="HATC_C_dom"/>
</dbReference>
<gene>
    <name evidence="3" type="ORF">CISIN_1g036085mg</name>
</gene>
<proteinExistence type="predicted"/>
<dbReference type="Pfam" id="PF14291">
    <property type="entry name" value="DUF4371"/>
    <property type="match status" value="1"/>
</dbReference>
<feature type="domain" description="DUF4371" evidence="2">
    <location>
        <begin position="5"/>
        <end position="148"/>
    </location>
</feature>
<evidence type="ECO:0000313" key="3">
    <source>
        <dbReference type="EMBL" id="KDO60153.1"/>
    </source>
</evidence>
<feature type="non-terminal residue" evidence="3">
    <location>
        <position position="1"/>
    </location>
</feature>
<dbReference type="AlphaFoldDB" id="A0A067EYH9"/>
<dbReference type="SUPFAM" id="SSF53098">
    <property type="entry name" value="Ribonuclease H-like"/>
    <property type="match status" value="1"/>
</dbReference>
<dbReference type="Pfam" id="PF05699">
    <property type="entry name" value="Dimer_Tnp_hAT"/>
    <property type="match status" value="1"/>
</dbReference>
<dbReference type="InterPro" id="IPR012337">
    <property type="entry name" value="RNaseH-like_sf"/>
</dbReference>